<comment type="pathway">
    <text evidence="9">Cofactor biosynthesis; biotin biosynthesis; biotin from 7,8-diaminononanoate: step 1/2.</text>
</comment>
<name>A0A1S1VA63_9FIRM</name>
<evidence type="ECO:0000256" key="1">
    <source>
        <dbReference type="ARBA" id="ARBA00022490"/>
    </source>
</evidence>
<feature type="binding site" evidence="9">
    <location>
        <position position="103"/>
    </location>
    <ligand>
        <name>Mg(2+)</name>
        <dbReference type="ChEBI" id="CHEBI:18420"/>
    </ligand>
</feature>
<dbReference type="GO" id="GO:0000287">
    <property type="term" value="F:magnesium ion binding"/>
    <property type="evidence" value="ECO:0007669"/>
    <property type="project" value="UniProtKB-UniRule"/>
</dbReference>
<comment type="similarity">
    <text evidence="9">Belongs to the dethiobiotin synthetase family.</text>
</comment>
<dbReference type="GO" id="GO:0005524">
    <property type="term" value="F:ATP binding"/>
    <property type="evidence" value="ECO:0007669"/>
    <property type="project" value="UniProtKB-UniRule"/>
</dbReference>
<dbReference type="GO" id="GO:0009102">
    <property type="term" value="P:biotin biosynthetic process"/>
    <property type="evidence" value="ECO:0007669"/>
    <property type="project" value="UniProtKB-UniRule"/>
</dbReference>
<organism evidence="10 11">
    <name type="scientific">Andreesenia angusta</name>
    <dbReference type="NCBI Taxonomy" id="39480"/>
    <lineage>
        <taxon>Bacteria</taxon>
        <taxon>Bacillati</taxon>
        <taxon>Bacillota</taxon>
        <taxon>Tissierellia</taxon>
        <taxon>Tissierellales</taxon>
        <taxon>Gottschalkiaceae</taxon>
        <taxon>Andreesenia</taxon>
    </lineage>
</organism>
<evidence type="ECO:0000256" key="4">
    <source>
        <dbReference type="ARBA" id="ARBA00022741"/>
    </source>
</evidence>
<dbReference type="STRING" id="39480.EUAN_03650"/>
<comment type="function">
    <text evidence="9">Catalyzes a mechanistically unusual reaction, the ATP-dependent insertion of CO2 between the N7 and N8 nitrogen atoms of 7,8-diaminopelargonic acid (DAPA, also called 7,8-diammoniononanoate) to form a ureido ring.</text>
</comment>
<keyword evidence="6 9" id="KW-0067">ATP-binding</keyword>
<dbReference type="PANTHER" id="PTHR43210:SF2">
    <property type="entry name" value="ATP-DEPENDENT DETHIOBIOTIN SYNTHETASE BIOD 2"/>
    <property type="match status" value="1"/>
</dbReference>
<dbReference type="PANTHER" id="PTHR43210">
    <property type="entry name" value="DETHIOBIOTIN SYNTHETASE"/>
    <property type="match status" value="1"/>
</dbReference>
<protein>
    <recommendedName>
        <fullName evidence="9">ATP-dependent dethiobiotin synthetase BioD</fullName>
        <ecNumber evidence="9">6.3.3.3</ecNumber>
    </recommendedName>
    <alternativeName>
        <fullName evidence="9">DTB synthetase</fullName>
        <shortName evidence="9">DTBS</shortName>
    </alternativeName>
    <alternativeName>
        <fullName evidence="9">Dethiobiotin synthase</fullName>
    </alternativeName>
</protein>
<evidence type="ECO:0000256" key="6">
    <source>
        <dbReference type="ARBA" id="ARBA00022840"/>
    </source>
</evidence>
<dbReference type="InterPro" id="IPR027417">
    <property type="entry name" value="P-loop_NTPase"/>
</dbReference>
<dbReference type="RefSeq" id="WP_071061031.1">
    <property type="nucleotide sequence ID" value="NZ_MKIE01000001.1"/>
</dbReference>
<comment type="catalytic activity">
    <reaction evidence="9">
        <text>(7R,8S)-7,8-diammoniononanoate + CO2 + ATP = (4R,5S)-dethiobiotin + ADP + phosphate + 3 H(+)</text>
        <dbReference type="Rhea" id="RHEA:15805"/>
        <dbReference type="ChEBI" id="CHEBI:15378"/>
        <dbReference type="ChEBI" id="CHEBI:16526"/>
        <dbReference type="ChEBI" id="CHEBI:30616"/>
        <dbReference type="ChEBI" id="CHEBI:43474"/>
        <dbReference type="ChEBI" id="CHEBI:149469"/>
        <dbReference type="ChEBI" id="CHEBI:149473"/>
        <dbReference type="ChEBI" id="CHEBI:456216"/>
        <dbReference type="EC" id="6.3.3.3"/>
    </reaction>
</comment>
<keyword evidence="1 9" id="KW-0963">Cytoplasm</keyword>
<comment type="caution">
    <text evidence="9">Lacks conserved residue(s) required for the propagation of feature annotation.</text>
</comment>
<feature type="binding site" evidence="9">
    <location>
        <begin position="164"/>
        <end position="165"/>
    </location>
    <ligand>
        <name>ATP</name>
        <dbReference type="ChEBI" id="CHEBI:30616"/>
    </ligand>
</feature>
<evidence type="ECO:0000313" key="10">
    <source>
        <dbReference type="EMBL" id="OHW63501.1"/>
    </source>
</evidence>
<dbReference type="InterPro" id="IPR004472">
    <property type="entry name" value="DTB_synth_BioD"/>
</dbReference>
<dbReference type="PIRSF" id="PIRSF006755">
    <property type="entry name" value="DTB_synth"/>
    <property type="match status" value="1"/>
</dbReference>
<accession>A0A1S1VA63</accession>
<dbReference type="Pfam" id="PF13500">
    <property type="entry name" value="AAA_26"/>
    <property type="match status" value="1"/>
</dbReference>
<gene>
    <name evidence="10" type="primary">bioD1</name>
    <name evidence="9" type="synonym">bioD</name>
    <name evidence="10" type="ORF">EUAN_03650</name>
</gene>
<dbReference type="UniPathway" id="UPA00078">
    <property type="reaction ID" value="UER00161"/>
</dbReference>
<evidence type="ECO:0000256" key="9">
    <source>
        <dbReference type="HAMAP-Rule" id="MF_00336"/>
    </source>
</evidence>
<dbReference type="EMBL" id="MKIE01000001">
    <property type="protein sequence ID" value="OHW63501.1"/>
    <property type="molecule type" value="Genomic_DNA"/>
</dbReference>
<dbReference type="HAMAP" id="MF_00336">
    <property type="entry name" value="BioD"/>
    <property type="match status" value="1"/>
</dbReference>
<dbReference type="Gene3D" id="3.40.50.300">
    <property type="entry name" value="P-loop containing nucleotide triphosphate hydrolases"/>
    <property type="match status" value="1"/>
</dbReference>
<dbReference type="NCBIfam" id="TIGR00347">
    <property type="entry name" value="bioD"/>
    <property type="match status" value="1"/>
</dbReference>
<keyword evidence="3 9" id="KW-0479">Metal-binding</keyword>
<dbReference type="EC" id="6.3.3.3" evidence="9"/>
<dbReference type="SUPFAM" id="SSF52540">
    <property type="entry name" value="P-loop containing nucleoside triphosphate hydrolases"/>
    <property type="match status" value="1"/>
</dbReference>
<keyword evidence="2 9" id="KW-0436">Ligase</keyword>
<reference evidence="10 11" key="1">
    <citation type="submission" date="2016-09" db="EMBL/GenBank/DDBJ databases">
        <title>Genome sequence of Eubacterium angustum.</title>
        <authorList>
            <person name="Poehlein A."/>
            <person name="Daniel R."/>
        </authorList>
    </citation>
    <scope>NUCLEOTIDE SEQUENCE [LARGE SCALE GENOMIC DNA]</scope>
    <source>
        <strain evidence="10 11">DSM 1989</strain>
    </source>
</reference>
<comment type="catalytic activity">
    <reaction evidence="8">
        <text>(7R,8S)-8-amino-7-(carboxyamino)nonanoate + ATP = (4R,5S)-dethiobiotin + ADP + phosphate + H(+)</text>
        <dbReference type="Rhea" id="RHEA:63684"/>
        <dbReference type="ChEBI" id="CHEBI:15378"/>
        <dbReference type="ChEBI" id="CHEBI:30616"/>
        <dbReference type="ChEBI" id="CHEBI:43474"/>
        <dbReference type="ChEBI" id="CHEBI:149470"/>
        <dbReference type="ChEBI" id="CHEBI:149473"/>
        <dbReference type="ChEBI" id="CHEBI:456216"/>
    </reaction>
</comment>
<evidence type="ECO:0000256" key="5">
    <source>
        <dbReference type="ARBA" id="ARBA00022756"/>
    </source>
</evidence>
<feature type="binding site" evidence="9">
    <location>
        <position position="42"/>
    </location>
    <ligand>
        <name>substrate</name>
    </ligand>
</feature>
<feature type="binding site" evidence="9">
    <location>
        <position position="49"/>
    </location>
    <ligand>
        <name>ATP</name>
        <dbReference type="ChEBI" id="CHEBI:30616"/>
    </ligand>
</feature>
<feature type="active site" evidence="9">
    <location>
        <position position="38"/>
    </location>
</feature>
<evidence type="ECO:0000256" key="2">
    <source>
        <dbReference type="ARBA" id="ARBA00022598"/>
    </source>
</evidence>
<dbReference type="GO" id="GO:0005829">
    <property type="term" value="C:cytosol"/>
    <property type="evidence" value="ECO:0007669"/>
    <property type="project" value="TreeGrafter"/>
</dbReference>
<dbReference type="CDD" id="cd03109">
    <property type="entry name" value="DTBS"/>
    <property type="match status" value="1"/>
</dbReference>
<keyword evidence="5 9" id="KW-0093">Biotin biosynthesis</keyword>
<sequence length="204" mass="22784">MKKSIFITGTDTDIGKTVVSRAISEKLVESGKHAVYYKPVQSGGYGDTDELSGCGIRVANSYTMKEPCSPHLSSELERVEISRAKILDDYNHMAENADYIIVEGAGGIVVPIVRGEYYMWQMMLELGVPVLLVTELRVGGINHTLLSYEFLKSKGIEVRSIFANRYAGSEFEQDNKRVVEAYTGLEVITEFKGVEDVEKLFLQR</sequence>
<comment type="subunit">
    <text evidence="9">Homodimer.</text>
</comment>
<keyword evidence="7 9" id="KW-0460">Magnesium</keyword>
<feature type="binding site" evidence="9">
    <location>
        <begin position="13"/>
        <end position="18"/>
    </location>
    <ligand>
        <name>ATP</name>
        <dbReference type="ChEBI" id="CHEBI:30616"/>
    </ligand>
</feature>
<dbReference type="AlphaFoldDB" id="A0A1S1VA63"/>
<proteinExistence type="inferred from homology"/>
<comment type="subcellular location">
    <subcellularLocation>
        <location evidence="9">Cytoplasm</location>
    </subcellularLocation>
</comment>
<keyword evidence="11" id="KW-1185">Reference proteome</keyword>
<comment type="cofactor">
    <cofactor evidence="9">
        <name>Mg(2+)</name>
        <dbReference type="ChEBI" id="CHEBI:18420"/>
    </cofactor>
</comment>
<dbReference type="GO" id="GO:0004141">
    <property type="term" value="F:dethiobiotin synthase activity"/>
    <property type="evidence" value="ECO:0007669"/>
    <property type="project" value="UniProtKB-UniRule"/>
</dbReference>
<dbReference type="Proteomes" id="UP000180254">
    <property type="component" value="Unassembled WGS sequence"/>
</dbReference>
<feature type="binding site" evidence="9">
    <location>
        <position position="17"/>
    </location>
    <ligand>
        <name>Mg(2+)</name>
        <dbReference type="ChEBI" id="CHEBI:18420"/>
    </ligand>
</feature>
<evidence type="ECO:0000256" key="8">
    <source>
        <dbReference type="ARBA" id="ARBA00047386"/>
    </source>
</evidence>
<feature type="binding site" evidence="9">
    <location>
        <begin position="103"/>
        <end position="106"/>
    </location>
    <ligand>
        <name>ATP</name>
        <dbReference type="ChEBI" id="CHEBI:30616"/>
    </ligand>
</feature>
<feature type="binding site" evidence="9">
    <location>
        <position position="49"/>
    </location>
    <ligand>
        <name>Mg(2+)</name>
        <dbReference type="ChEBI" id="CHEBI:18420"/>
    </ligand>
</feature>
<comment type="caution">
    <text evidence="10">The sequence shown here is derived from an EMBL/GenBank/DDBJ whole genome shotgun (WGS) entry which is preliminary data.</text>
</comment>
<evidence type="ECO:0000256" key="7">
    <source>
        <dbReference type="ARBA" id="ARBA00022842"/>
    </source>
</evidence>
<evidence type="ECO:0000313" key="11">
    <source>
        <dbReference type="Proteomes" id="UP000180254"/>
    </source>
</evidence>
<keyword evidence="4 9" id="KW-0547">Nucleotide-binding</keyword>
<evidence type="ECO:0000256" key="3">
    <source>
        <dbReference type="ARBA" id="ARBA00022723"/>
    </source>
</evidence>